<evidence type="ECO:0000313" key="11">
    <source>
        <dbReference type="Proteomes" id="UP000515570"/>
    </source>
</evidence>
<dbReference type="AlphaFoldDB" id="A0A7G5FGL2"/>
<keyword evidence="11" id="KW-1185">Reference proteome</keyword>
<dbReference type="Pfam" id="PF03060">
    <property type="entry name" value="NMO"/>
    <property type="match status" value="1"/>
</dbReference>
<comment type="cofactor">
    <cofactor evidence="1">
        <name>FMN</name>
        <dbReference type="ChEBI" id="CHEBI:58210"/>
    </cofactor>
</comment>
<evidence type="ECO:0000256" key="3">
    <source>
        <dbReference type="ARBA" id="ARBA00022575"/>
    </source>
</evidence>
<evidence type="ECO:0000256" key="2">
    <source>
        <dbReference type="ARBA" id="ARBA00009881"/>
    </source>
</evidence>
<evidence type="ECO:0000256" key="7">
    <source>
        <dbReference type="ARBA" id="ARBA00023033"/>
    </source>
</evidence>
<organism evidence="10 11">
    <name type="scientific">Corynebacterium hindlerae</name>
    <dbReference type="NCBI Taxonomy" id="699041"/>
    <lineage>
        <taxon>Bacteria</taxon>
        <taxon>Bacillati</taxon>
        <taxon>Actinomycetota</taxon>
        <taxon>Actinomycetes</taxon>
        <taxon>Mycobacteriales</taxon>
        <taxon>Corynebacteriaceae</taxon>
        <taxon>Corynebacterium</taxon>
    </lineage>
</organism>
<proteinExistence type="inferred from homology"/>
<dbReference type="Proteomes" id="UP000515570">
    <property type="component" value="Chromosome"/>
</dbReference>
<dbReference type="InterPro" id="IPR004136">
    <property type="entry name" value="NMO"/>
</dbReference>
<evidence type="ECO:0000256" key="9">
    <source>
        <dbReference type="ARBA" id="ARBA00049401"/>
    </source>
</evidence>
<dbReference type="GO" id="GO:0009636">
    <property type="term" value="P:response to toxic substance"/>
    <property type="evidence" value="ECO:0007669"/>
    <property type="project" value="UniProtKB-KW"/>
</dbReference>
<accession>A0A7G5FGL2</accession>
<dbReference type="GO" id="GO:0018580">
    <property type="term" value="F:nitronate monooxygenase activity"/>
    <property type="evidence" value="ECO:0007669"/>
    <property type="project" value="InterPro"/>
</dbReference>
<evidence type="ECO:0000256" key="1">
    <source>
        <dbReference type="ARBA" id="ARBA00001917"/>
    </source>
</evidence>
<evidence type="ECO:0000256" key="5">
    <source>
        <dbReference type="ARBA" id="ARBA00022643"/>
    </source>
</evidence>
<evidence type="ECO:0000256" key="4">
    <source>
        <dbReference type="ARBA" id="ARBA00022630"/>
    </source>
</evidence>
<dbReference type="PANTHER" id="PTHR42747:SF3">
    <property type="entry name" value="NITRONATE MONOOXYGENASE-RELATED"/>
    <property type="match status" value="1"/>
</dbReference>
<evidence type="ECO:0000256" key="8">
    <source>
        <dbReference type="ARBA" id="ARBA00031155"/>
    </source>
</evidence>
<keyword evidence="5" id="KW-0288">FMN</keyword>
<dbReference type="Gene3D" id="3.20.20.70">
    <property type="entry name" value="Aldolase class I"/>
    <property type="match status" value="1"/>
</dbReference>
<dbReference type="SUPFAM" id="SSF51412">
    <property type="entry name" value="Inosine monophosphate dehydrogenase (IMPDH)"/>
    <property type="match status" value="1"/>
</dbReference>
<dbReference type="EMBL" id="CP059833">
    <property type="protein sequence ID" value="QMV85753.1"/>
    <property type="molecule type" value="Genomic_DNA"/>
</dbReference>
<sequence>MTVLSQLSVPIVAAPMAGGPSTPALVDAIAAAGGFGFLAAGYLTPEKLREKMTAVTCDRYGVNLFYPQAPVTDLSPVDRYADALAQVFAEHDAQVPDYAAADPTDGFAAKLDVVCELRPSVVSCTFGLFTVAEVERLHERGIEVWMTVTNPQDAREAVTRGADALILQGPEAGGHRSTLTVAEEPDQRSLLELLGAVDVDKPVLAAGGLTTATAVRAALDAGAVAAACGTAFLLADEAGTAKLHREQVARGGKTALTRAFSGRWARGIETQFMRDHLDAPAIYPHVNTLMKPVRSVTSDTNYVAAWAGTQVKHAFMGSVAEIVSALTEGLPDNQSKTR</sequence>
<comment type="catalytic activity">
    <reaction evidence="9">
        <text>3 propionate 3-nitronate + 3 O2 + H2O = 3 3-oxopropanoate + 2 nitrate + nitrite + H2O2 + 3 H(+)</text>
        <dbReference type="Rhea" id="RHEA:57332"/>
        <dbReference type="ChEBI" id="CHEBI:15377"/>
        <dbReference type="ChEBI" id="CHEBI:15378"/>
        <dbReference type="ChEBI" id="CHEBI:15379"/>
        <dbReference type="ChEBI" id="CHEBI:16240"/>
        <dbReference type="ChEBI" id="CHEBI:16301"/>
        <dbReference type="ChEBI" id="CHEBI:17632"/>
        <dbReference type="ChEBI" id="CHEBI:33190"/>
        <dbReference type="ChEBI" id="CHEBI:136067"/>
    </reaction>
</comment>
<evidence type="ECO:0000256" key="6">
    <source>
        <dbReference type="ARBA" id="ARBA00023002"/>
    </source>
</evidence>
<keyword evidence="7 10" id="KW-0503">Monooxygenase</keyword>
<dbReference type="CDD" id="cd04730">
    <property type="entry name" value="NPD_like"/>
    <property type="match status" value="1"/>
</dbReference>
<dbReference type="RefSeq" id="WP_182386573.1">
    <property type="nucleotide sequence ID" value="NZ_CP059833.1"/>
</dbReference>
<dbReference type="InterPro" id="IPR013785">
    <property type="entry name" value="Aldolase_TIM"/>
</dbReference>
<keyword evidence="4" id="KW-0285">Flavoprotein</keyword>
<comment type="similarity">
    <text evidence="2">Belongs to the nitronate monooxygenase family. NMO class I subfamily.</text>
</comment>
<dbReference type="PANTHER" id="PTHR42747">
    <property type="entry name" value="NITRONATE MONOOXYGENASE-RELATED"/>
    <property type="match status" value="1"/>
</dbReference>
<keyword evidence="3" id="KW-0216">Detoxification</keyword>
<reference evidence="10 11" key="1">
    <citation type="submission" date="2020-07" db="EMBL/GenBank/DDBJ databases">
        <title>non toxigenic Corynebacterium sp. nov from a clinical source.</title>
        <authorList>
            <person name="Bernier A.-M."/>
            <person name="Bernard K."/>
        </authorList>
    </citation>
    <scope>NUCLEOTIDE SEQUENCE [LARGE SCALE GENOMIC DNA]</scope>
    <source>
        <strain evidence="11">NML 93-0612</strain>
    </source>
</reference>
<keyword evidence="6" id="KW-0560">Oxidoreductase</keyword>
<gene>
    <name evidence="10" type="ORF">HW450_03190</name>
</gene>
<protein>
    <recommendedName>
        <fullName evidence="8">Propionate 3-nitronate monooxygenase</fullName>
    </recommendedName>
</protein>
<name>A0A7G5FGL2_9CORY</name>
<evidence type="ECO:0000313" key="10">
    <source>
        <dbReference type="EMBL" id="QMV85753.1"/>
    </source>
</evidence>